<organism evidence="2 3">
    <name type="scientific">Streptomyces syringium</name>
    <dbReference type="NCBI Taxonomy" id="76729"/>
    <lineage>
        <taxon>Bacteria</taxon>
        <taxon>Bacillati</taxon>
        <taxon>Actinomycetota</taxon>
        <taxon>Actinomycetes</taxon>
        <taxon>Kitasatosporales</taxon>
        <taxon>Streptomycetaceae</taxon>
        <taxon>Streptomyces</taxon>
    </lineage>
</organism>
<keyword evidence="1" id="KW-0732">Signal</keyword>
<accession>A0ABS4Y085</accession>
<evidence type="ECO:0008006" key="4">
    <source>
        <dbReference type="Google" id="ProtNLM"/>
    </source>
</evidence>
<sequence>MSVMSLHRSRVVALGCAVAVTACVLSWAGAATGLTPGVLPAPQLKVGKAQADLCPTAAAAKALADQRVTLGARSPAVMAHVNGRTCVRLPMTRGEFALDLSAGSVPADGGITFTKSTGRSLTFTDVEFDFGMRKVIGRATIEGAPAGKARRQPVELLTLEFQLNKTKIDLAKGTAEGAAALGLGPGGDSALKEAFGTGPLPARGTVFDATAGGGVTQAVRAFSHALML</sequence>
<feature type="chain" id="PRO_5046897837" description="Cholesterol esterase" evidence="1">
    <location>
        <begin position="31"/>
        <end position="228"/>
    </location>
</feature>
<evidence type="ECO:0000313" key="2">
    <source>
        <dbReference type="EMBL" id="MBP2402167.1"/>
    </source>
</evidence>
<dbReference type="GeneID" id="91568505"/>
<dbReference type="Proteomes" id="UP001519291">
    <property type="component" value="Unassembled WGS sequence"/>
</dbReference>
<proteinExistence type="predicted"/>
<gene>
    <name evidence="2" type="ORF">JO379_001636</name>
</gene>
<protein>
    <recommendedName>
        <fullName evidence="4">Cholesterol esterase</fullName>
    </recommendedName>
</protein>
<name>A0ABS4Y085_9ACTN</name>
<evidence type="ECO:0000256" key="1">
    <source>
        <dbReference type="SAM" id="SignalP"/>
    </source>
</evidence>
<comment type="caution">
    <text evidence="2">The sequence shown here is derived from an EMBL/GenBank/DDBJ whole genome shotgun (WGS) entry which is preliminary data.</text>
</comment>
<evidence type="ECO:0000313" key="3">
    <source>
        <dbReference type="Proteomes" id="UP001519291"/>
    </source>
</evidence>
<dbReference type="RefSeq" id="WP_209514453.1">
    <property type="nucleotide sequence ID" value="NZ_JAGIOH010000001.1"/>
</dbReference>
<reference evidence="2 3" key="1">
    <citation type="submission" date="2021-03" db="EMBL/GenBank/DDBJ databases">
        <title>Sequencing the genomes of 1000 actinobacteria strains.</title>
        <authorList>
            <person name="Klenk H.-P."/>
        </authorList>
    </citation>
    <scope>NUCLEOTIDE SEQUENCE [LARGE SCALE GENOMIC DNA]</scope>
    <source>
        <strain evidence="2 3">DSM 41480</strain>
    </source>
</reference>
<keyword evidence="3" id="KW-1185">Reference proteome</keyword>
<dbReference type="EMBL" id="JAGIOH010000001">
    <property type="protein sequence ID" value="MBP2402167.1"/>
    <property type="molecule type" value="Genomic_DNA"/>
</dbReference>
<feature type="signal peptide" evidence="1">
    <location>
        <begin position="1"/>
        <end position="30"/>
    </location>
</feature>